<dbReference type="InterPro" id="IPR053134">
    <property type="entry name" value="RNA-dir_DNA_polymerase"/>
</dbReference>
<dbReference type="PANTHER" id="PTHR24559">
    <property type="entry name" value="TRANSPOSON TY3-I GAG-POL POLYPROTEIN"/>
    <property type="match status" value="1"/>
</dbReference>
<evidence type="ECO:0000313" key="1">
    <source>
        <dbReference type="EMBL" id="MBW0484940.1"/>
    </source>
</evidence>
<sequence>MYSSGINSSASNDFSTAINSVSLVGELKTPSLSSSVHIPPIIPSHSLLQSRYEVLKEIIYVGEDSSIYSLHLFQGDMDLPSLSFHASLKEKWDKEEEQEEIKNVLKVVPPSYHQYLDVFPKVKAEKLPPHCAYDHHIELEGSLPQVSVIYCLSNHESETLWSYISDNVEKGFIRPSSSSTGSPVLFVKRKDGGLCMVFHYCKLNSVTRKNRYPFPPMNQLLTLLNISTIFSKIDLHGAYNCLRIKEAVEHLTSFRIKYVS</sequence>
<dbReference type="InterPro" id="IPR043502">
    <property type="entry name" value="DNA/RNA_pol_sf"/>
</dbReference>
<organism evidence="1 2">
    <name type="scientific">Austropuccinia psidii MF-1</name>
    <dbReference type="NCBI Taxonomy" id="1389203"/>
    <lineage>
        <taxon>Eukaryota</taxon>
        <taxon>Fungi</taxon>
        <taxon>Dikarya</taxon>
        <taxon>Basidiomycota</taxon>
        <taxon>Pucciniomycotina</taxon>
        <taxon>Pucciniomycetes</taxon>
        <taxon>Pucciniales</taxon>
        <taxon>Sphaerophragmiaceae</taxon>
        <taxon>Austropuccinia</taxon>
    </lineage>
</organism>
<accession>A0A9Q3CKY5</accession>
<protein>
    <recommendedName>
        <fullName evidence="3">Reverse transcriptase domain-containing protein</fullName>
    </recommendedName>
</protein>
<dbReference type="Gene3D" id="3.30.70.270">
    <property type="match status" value="1"/>
</dbReference>
<evidence type="ECO:0008006" key="3">
    <source>
        <dbReference type="Google" id="ProtNLM"/>
    </source>
</evidence>
<proteinExistence type="predicted"/>
<dbReference type="AlphaFoldDB" id="A0A9Q3CKY5"/>
<dbReference type="InterPro" id="IPR043128">
    <property type="entry name" value="Rev_trsase/Diguanyl_cyclase"/>
</dbReference>
<dbReference type="Proteomes" id="UP000765509">
    <property type="component" value="Unassembled WGS sequence"/>
</dbReference>
<evidence type="ECO:0000313" key="2">
    <source>
        <dbReference type="Proteomes" id="UP000765509"/>
    </source>
</evidence>
<gene>
    <name evidence="1" type="ORF">O181_024655</name>
</gene>
<dbReference type="SUPFAM" id="SSF56672">
    <property type="entry name" value="DNA/RNA polymerases"/>
    <property type="match status" value="1"/>
</dbReference>
<dbReference type="OrthoDB" id="3036073at2759"/>
<comment type="caution">
    <text evidence="1">The sequence shown here is derived from an EMBL/GenBank/DDBJ whole genome shotgun (WGS) entry which is preliminary data.</text>
</comment>
<keyword evidence="2" id="KW-1185">Reference proteome</keyword>
<dbReference type="Gene3D" id="3.10.10.10">
    <property type="entry name" value="HIV Type 1 Reverse Transcriptase, subunit A, domain 1"/>
    <property type="match status" value="1"/>
</dbReference>
<name>A0A9Q3CKY5_9BASI</name>
<dbReference type="EMBL" id="AVOT02007922">
    <property type="protein sequence ID" value="MBW0484940.1"/>
    <property type="molecule type" value="Genomic_DNA"/>
</dbReference>
<dbReference type="CDD" id="cd01647">
    <property type="entry name" value="RT_LTR"/>
    <property type="match status" value="1"/>
</dbReference>
<reference evidence="1" key="1">
    <citation type="submission" date="2021-03" db="EMBL/GenBank/DDBJ databases">
        <title>Draft genome sequence of rust myrtle Austropuccinia psidii MF-1, a brazilian biotype.</title>
        <authorList>
            <person name="Quecine M.C."/>
            <person name="Pachon D.M.R."/>
            <person name="Bonatelli M.L."/>
            <person name="Correr F.H."/>
            <person name="Franceschini L.M."/>
            <person name="Leite T.F."/>
            <person name="Margarido G.R.A."/>
            <person name="Almeida C.A."/>
            <person name="Ferrarezi J.A."/>
            <person name="Labate C.A."/>
        </authorList>
    </citation>
    <scope>NUCLEOTIDE SEQUENCE</scope>
    <source>
        <strain evidence="1">MF-1</strain>
    </source>
</reference>
<dbReference type="PANTHER" id="PTHR24559:SF440">
    <property type="entry name" value="RIBONUCLEASE H"/>
    <property type="match status" value="1"/>
</dbReference>